<dbReference type="PANTHER" id="PTHR47892">
    <property type="entry name" value="UNIVERSAL STRESS PROTEIN E"/>
    <property type="match status" value="1"/>
</dbReference>
<dbReference type="Pfam" id="PF00582">
    <property type="entry name" value="Usp"/>
    <property type="match status" value="1"/>
</dbReference>
<comment type="similarity">
    <text evidence="2">Belongs to the universal stress protein A family.</text>
</comment>
<reference evidence="6 7" key="1">
    <citation type="submission" date="2019-02" db="EMBL/GenBank/DDBJ databases">
        <title>Deep-cultivation of Planctomycetes and their phenomic and genomic characterization uncovers novel biology.</title>
        <authorList>
            <person name="Wiegand S."/>
            <person name="Jogler M."/>
            <person name="Boedeker C."/>
            <person name="Pinto D."/>
            <person name="Vollmers J."/>
            <person name="Rivas-Marin E."/>
            <person name="Kohn T."/>
            <person name="Peeters S.H."/>
            <person name="Heuer A."/>
            <person name="Rast P."/>
            <person name="Oberbeckmann S."/>
            <person name="Bunk B."/>
            <person name="Jeske O."/>
            <person name="Meyerdierks A."/>
            <person name="Storesund J.E."/>
            <person name="Kallscheuer N."/>
            <person name="Luecker S."/>
            <person name="Lage O.M."/>
            <person name="Pohl T."/>
            <person name="Merkel B.J."/>
            <person name="Hornburger P."/>
            <person name="Mueller R.-W."/>
            <person name="Bruemmer F."/>
            <person name="Labrenz M."/>
            <person name="Spormann A.M."/>
            <person name="Op den Camp H."/>
            <person name="Overmann J."/>
            <person name="Amann R."/>
            <person name="Jetten M.S.M."/>
            <person name="Mascher T."/>
            <person name="Medema M.H."/>
            <person name="Devos D.P."/>
            <person name="Kaster A.-K."/>
            <person name="Ovreas L."/>
            <person name="Rohde M."/>
            <person name="Galperin M.Y."/>
            <person name="Jogler C."/>
        </authorList>
    </citation>
    <scope>NUCLEOTIDE SEQUENCE [LARGE SCALE GENOMIC DNA]</scope>
    <source>
        <strain evidence="6 7">Mal52</strain>
    </source>
</reference>
<dbReference type="Gene3D" id="3.40.50.12370">
    <property type="match status" value="1"/>
</dbReference>
<dbReference type="EMBL" id="CP036276">
    <property type="protein sequence ID" value="QDU44626.1"/>
    <property type="molecule type" value="Genomic_DNA"/>
</dbReference>
<evidence type="ECO:0000259" key="5">
    <source>
        <dbReference type="Pfam" id="PF00582"/>
    </source>
</evidence>
<protein>
    <submittedName>
        <fullName evidence="6">Universal stress protein E</fullName>
    </submittedName>
</protein>
<comment type="subcellular location">
    <subcellularLocation>
        <location evidence="1">Cytoplasm</location>
    </subcellularLocation>
</comment>
<organism evidence="6 7">
    <name type="scientific">Symmachiella dynata</name>
    <dbReference type="NCBI Taxonomy" id="2527995"/>
    <lineage>
        <taxon>Bacteria</taxon>
        <taxon>Pseudomonadati</taxon>
        <taxon>Planctomycetota</taxon>
        <taxon>Planctomycetia</taxon>
        <taxon>Planctomycetales</taxon>
        <taxon>Planctomycetaceae</taxon>
        <taxon>Symmachiella</taxon>
    </lineage>
</organism>
<comment type="function">
    <text evidence="4">Required for resistance to DNA-damaging agents.</text>
</comment>
<gene>
    <name evidence="6" type="primary">uspE_1</name>
    <name evidence="6" type="ORF">Mal52_31120</name>
</gene>
<sequence length="243" mass="26742">MKRFKKPLVGVGLSWGDCFVSDKLSEPNAEAVRPALWLARLNSASIDFLFALDLSAIAQELIAESSTGIKLMRKCPCAVWVTQPLAAQELDSILVPHDLRPVGDQAMDLGCSMAKLQNAQLHVLLAAEYPEFDYMFPARVSSERKRTYRNEVVRHIDTQITGVDLRLPAKVHFVIEPPDLTIMNCIEQHAIDLLVMGTVGSTGISGYITGNTVEHLLPRIPCSLLAVKPPGFKSPVVLERSGR</sequence>
<evidence type="ECO:0000256" key="2">
    <source>
        <dbReference type="ARBA" id="ARBA00008791"/>
    </source>
</evidence>
<evidence type="ECO:0000313" key="6">
    <source>
        <dbReference type="EMBL" id="QDU44626.1"/>
    </source>
</evidence>
<keyword evidence="7" id="KW-1185">Reference proteome</keyword>
<name>A0A517ZQ59_9PLAN</name>
<dbReference type="KEGG" id="sdyn:Mal52_31120"/>
<dbReference type="InterPro" id="IPR006015">
    <property type="entry name" value="Universal_stress_UspA"/>
</dbReference>
<dbReference type="GO" id="GO:0005737">
    <property type="term" value="C:cytoplasm"/>
    <property type="evidence" value="ECO:0007669"/>
    <property type="project" value="UniProtKB-SubCell"/>
</dbReference>
<dbReference type="SUPFAM" id="SSF52402">
    <property type="entry name" value="Adenine nucleotide alpha hydrolases-like"/>
    <property type="match status" value="1"/>
</dbReference>
<keyword evidence="3" id="KW-0963">Cytoplasm</keyword>
<dbReference type="PRINTS" id="PR01438">
    <property type="entry name" value="UNVRSLSTRESS"/>
</dbReference>
<evidence type="ECO:0000256" key="1">
    <source>
        <dbReference type="ARBA" id="ARBA00004496"/>
    </source>
</evidence>
<dbReference type="PANTHER" id="PTHR47892:SF1">
    <property type="entry name" value="UNIVERSAL STRESS PROTEIN E"/>
    <property type="match status" value="1"/>
</dbReference>
<evidence type="ECO:0000256" key="4">
    <source>
        <dbReference type="ARBA" id="ARBA00037131"/>
    </source>
</evidence>
<accession>A0A517ZQ59</accession>
<dbReference type="Proteomes" id="UP000319383">
    <property type="component" value="Chromosome"/>
</dbReference>
<proteinExistence type="inferred from homology"/>
<dbReference type="RefSeq" id="WP_145376957.1">
    <property type="nucleotide sequence ID" value="NZ_CP036276.1"/>
</dbReference>
<evidence type="ECO:0000313" key="7">
    <source>
        <dbReference type="Proteomes" id="UP000319383"/>
    </source>
</evidence>
<feature type="domain" description="UspA" evidence="5">
    <location>
        <begin position="91"/>
        <end position="228"/>
    </location>
</feature>
<evidence type="ECO:0000256" key="3">
    <source>
        <dbReference type="ARBA" id="ARBA00022490"/>
    </source>
</evidence>
<dbReference type="AlphaFoldDB" id="A0A517ZQ59"/>
<dbReference type="InterPro" id="IPR006016">
    <property type="entry name" value="UspA"/>
</dbReference>